<dbReference type="Gene3D" id="3.10.180.10">
    <property type="entry name" value="2,3-Dihydroxybiphenyl 1,2-Dioxygenase, domain 1"/>
    <property type="match status" value="1"/>
</dbReference>
<dbReference type="InterPro" id="IPR029068">
    <property type="entry name" value="Glyas_Bleomycin-R_OHBP_Dase"/>
</dbReference>
<gene>
    <name evidence="1" type="ORF">PUT78_01720</name>
</gene>
<evidence type="ECO:0000313" key="2">
    <source>
        <dbReference type="Proteomes" id="UP001431784"/>
    </source>
</evidence>
<keyword evidence="2" id="KW-1185">Reference proteome</keyword>
<evidence type="ECO:0000313" key="1">
    <source>
        <dbReference type="EMBL" id="MDD7969804.1"/>
    </source>
</evidence>
<proteinExistence type="predicted"/>
<sequence>MDFDTVKPEVLGQSLTGIGVNLLCRDVLATVAFLQDVFGLRAYRAGADFAIVTHGQMILQLHSDGTYGAHPLLGVLPENPPRGAGVQIYLFGLDPDAAVARAAPNQVLEPPADKPHGLREATILSPDGYAFSPARPL</sequence>
<dbReference type="RefSeq" id="WP_274350472.1">
    <property type="nucleotide sequence ID" value="NZ_JAQZSM010000001.1"/>
</dbReference>
<dbReference type="SUPFAM" id="SSF54593">
    <property type="entry name" value="Glyoxalase/Bleomycin resistance protein/Dihydroxybiphenyl dioxygenase"/>
    <property type="match status" value="1"/>
</dbReference>
<dbReference type="Proteomes" id="UP001431784">
    <property type="component" value="Unassembled WGS sequence"/>
</dbReference>
<accession>A0ABT5T434</accession>
<dbReference type="EMBL" id="JAQZSM010000001">
    <property type="protein sequence ID" value="MDD7969804.1"/>
    <property type="molecule type" value="Genomic_DNA"/>
</dbReference>
<organism evidence="1 2">
    <name type="scientific">Roseinatronobacter alkalisoli</name>
    <dbReference type="NCBI Taxonomy" id="3028235"/>
    <lineage>
        <taxon>Bacteria</taxon>
        <taxon>Pseudomonadati</taxon>
        <taxon>Pseudomonadota</taxon>
        <taxon>Alphaproteobacteria</taxon>
        <taxon>Rhodobacterales</taxon>
        <taxon>Paracoccaceae</taxon>
        <taxon>Roseinatronobacter</taxon>
    </lineage>
</organism>
<protein>
    <submittedName>
        <fullName evidence="1">Glyoxalase</fullName>
    </submittedName>
</protein>
<reference evidence="1" key="1">
    <citation type="submission" date="2023-02" db="EMBL/GenBank/DDBJ databases">
        <title>Description of Roseinatronobacter alkalisoli sp. nov., an alkaliphilic bacerium isolated from soda soil.</title>
        <authorList>
            <person name="Wei W."/>
        </authorList>
    </citation>
    <scope>NUCLEOTIDE SEQUENCE</scope>
    <source>
        <strain evidence="1">HJB301</strain>
    </source>
</reference>
<comment type="caution">
    <text evidence="1">The sequence shown here is derived from an EMBL/GenBank/DDBJ whole genome shotgun (WGS) entry which is preliminary data.</text>
</comment>
<name>A0ABT5T434_9RHOB</name>